<dbReference type="Proteomes" id="UP000271531">
    <property type="component" value="Unassembled WGS sequence"/>
</dbReference>
<proteinExistence type="predicted"/>
<protein>
    <submittedName>
        <fullName evidence="1">Uncharacterized protein</fullName>
    </submittedName>
</protein>
<evidence type="ECO:0000313" key="2">
    <source>
        <dbReference type="Proteomes" id="UP000271531"/>
    </source>
</evidence>
<sequence length="57" mass="6106">MSAMSDGLAIESAVLLMGWVNQPISLPRLANDSYGVYVTVTSLCRQSADFLINNANS</sequence>
<accession>A0A3M6I4D2</accession>
<evidence type="ECO:0000313" key="1">
    <source>
        <dbReference type="EMBL" id="RMW11976.1"/>
    </source>
</evidence>
<reference evidence="1 2" key="1">
    <citation type="submission" date="2018-08" db="EMBL/GenBank/DDBJ databases">
        <title>Recombination of ecologically and evolutionarily significant loci maintains genetic cohesion in the Pseudomonas syringae species complex.</title>
        <authorList>
            <person name="Dillon M."/>
            <person name="Thakur S."/>
            <person name="Almeida R.N.D."/>
            <person name="Weir B.S."/>
            <person name="Guttman D.S."/>
        </authorList>
    </citation>
    <scope>NUCLEOTIDE SEQUENCE [LARGE SCALE GENOMIC DNA]</scope>
    <source>
        <strain evidence="1 2">ICMP 4525</strain>
    </source>
</reference>
<gene>
    <name evidence="1" type="ORF">ALP03_00664</name>
</gene>
<organism evidence="1 2">
    <name type="scientific">Pseudomonas amygdali pv. tabaci</name>
    <name type="common">Pseudomonas syringae pv. tabaci</name>
    <dbReference type="NCBI Taxonomy" id="322"/>
    <lineage>
        <taxon>Bacteria</taxon>
        <taxon>Pseudomonadati</taxon>
        <taxon>Pseudomonadota</taxon>
        <taxon>Gammaproteobacteria</taxon>
        <taxon>Pseudomonadales</taxon>
        <taxon>Pseudomonadaceae</taxon>
        <taxon>Pseudomonas</taxon>
        <taxon>Pseudomonas amygdali</taxon>
    </lineage>
</organism>
<comment type="caution">
    <text evidence="1">The sequence shown here is derived from an EMBL/GenBank/DDBJ whole genome shotgun (WGS) entry which is preliminary data.</text>
</comment>
<dbReference type="EMBL" id="RBVA01000068">
    <property type="protein sequence ID" value="RMW11976.1"/>
    <property type="molecule type" value="Genomic_DNA"/>
</dbReference>
<name>A0A3M6I4D2_PSEAJ</name>
<dbReference type="AlphaFoldDB" id="A0A3M6I4D2"/>